<evidence type="ECO:0000256" key="6">
    <source>
        <dbReference type="ARBA" id="ARBA00022801"/>
    </source>
</evidence>
<dbReference type="EC" id="3.2.1.14" evidence="4"/>
<sequence>MEYKSSLTPLDQKADSPVSFEHTPAPHPIPPAAPKRQVTLSLPVIFSIVLASVAAALYFISSAGYLPSSFIPFVGSKDKMDGGKRMVGYFVNWGIYARQFPPQKIPEQHLTHINYAFANVNRDTGEVVLSDPWADTDIHYDGDRWDEPGTNLYGCFKAIYKLKQKNRNLKILLSIGGWTYSPNFAGIVHGHWRANFVKSAVKLVEDVGLDGLDIDYEYPKTADEANSYVGLLAELRRGLEALGHSKGRQPGQYQLTVAAPCGMDNMKILRAKDMDASIDFWNLMAYDFAGSWDAVAGHQANLYADNPEANSVDKAVRFYTLQGIHPSKLVVGMPVYGRAFANTNGIGQPYNGVGEGSWEAGMWDYKDLPQPGAQVINDPRLGASYSYDPQKRLLISYDTQPIVTQKARYINDHGLGGAMFWELDADKPEETGGNLFRTVREQFGRLEYHQNELGYPHSKYDNLRHGMQH</sequence>
<keyword evidence="16" id="KW-1185">Reference proteome</keyword>
<dbReference type="STRING" id="1296120.A0A1B9GNZ5"/>
<keyword evidence="5" id="KW-0964">Secreted</keyword>
<dbReference type="Proteomes" id="UP000092666">
    <property type="component" value="Unassembled WGS sequence"/>
</dbReference>
<protein>
    <recommendedName>
        <fullName evidence="4">chitinase</fullName>
        <ecNumber evidence="4">3.2.1.14</ecNumber>
    </recommendedName>
</protein>
<comment type="similarity">
    <text evidence="3">Belongs to the glycosyl hydrolase 18 family. Chitinase class V subfamily.</text>
</comment>
<dbReference type="GO" id="GO:0005576">
    <property type="term" value="C:extracellular region"/>
    <property type="evidence" value="ECO:0007669"/>
    <property type="project" value="UniProtKB-SubCell"/>
</dbReference>
<dbReference type="PROSITE" id="PS51910">
    <property type="entry name" value="GH18_2"/>
    <property type="match status" value="1"/>
</dbReference>
<keyword evidence="13" id="KW-0472">Membrane</keyword>
<dbReference type="GO" id="GO:0006032">
    <property type="term" value="P:chitin catabolic process"/>
    <property type="evidence" value="ECO:0007669"/>
    <property type="project" value="UniProtKB-KW"/>
</dbReference>
<dbReference type="InterPro" id="IPR017853">
    <property type="entry name" value="GH"/>
</dbReference>
<keyword evidence="13" id="KW-0812">Transmembrane</keyword>
<keyword evidence="13" id="KW-1133">Transmembrane helix</keyword>
<dbReference type="AlphaFoldDB" id="A0A1B9GNZ5"/>
<evidence type="ECO:0000256" key="12">
    <source>
        <dbReference type="SAM" id="MobiDB-lite"/>
    </source>
</evidence>
<keyword evidence="10" id="KW-0624">Polysaccharide degradation</keyword>
<dbReference type="GO" id="GO:0008843">
    <property type="term" value="F:endochitinase activity"/>
    <property type="evidence" value="ECO:0007669"/>
    <property type="project" value="UniProtKB-EC"/>
</dbReference>
<evidence type="ECO:0000256" key="1">
    <source>
        <dbReference type="ARBA" id="ARBA00000822"/>
    </source>
</evidence>
<organism evidence="15 16">
    <name type="scientific">Kwoniella heveanensis BCC8398</name>
    <dbReference type="NCBI Taxonomy" id="1296120"/>
    <lineage>
        <taxon>Eukaryota</taxon>
        <taxon>Fungi</taxon>
        <taxon>Dikarya</taxon>
        <taxon>Basidiomycota</taxon>
        <taxon>Agaricomycotina</taxon>
        <taxon>Tremellomycetes</taxon>
        <taxon>Tremellales</taxon>
        <taxon>Cryptococcaceae</taxon>
        <taxon>Kwoniella</taxon>
    </lineage>
</organism>
<dbReference type="InterPro" id="IPR029070">
    <property type="entry name" value="Chitinase_insertion_sf"/>
</dbReference>
<dbReference type="InterPro" id="IPR050314">
    <property type="entry name" value="Glycosyl_Hydrlase_18"/>
</dbReference>
<comment type="catalytic activity">
    <reaction evidence="1">
        <text>Random endo-hydrolysis of N-acetyl-beta-D-glucosaminide (1-&gt;4)-beta-linkages in chitin and chitodextrins.</text>
        <dbReference type="EC" id="3.2.1.14"/>
    </reaction>
</comment>
<accession>A0A1B9GNZ5</accession>
<evidence type="ECO:0000256" key="9">
    <source>
        <dbReference type="ARBA" id="ARBA00023295"/>
    </source>
</evidence>
<dbReference type="PANTHER" id="PTHR11177">
    <property type="entry name" value="CHITINASE"/>
    <property type="match status" value="1"/>
</dbReference>
<dbReference type="PROSITE" id="PS01095">
    <property type="entry name" value="GH18_1"/>
    <property type="match status" value="1"/>
</dbReference>
<feature type="region of interest" description="Disordered" evidence="12">
    <location>
        <begin position="1"/>
        <end position="31"/>
    </location>
</feature>
<dbReference type="Gene3D" id="3.20.20.80">
    <property type="entry name" value="Glycosidases"/>
    <property type="match status" value="1"/>
</dbReference>
<evidence type="ECO:0000256" key="2">
    <source>
        <dbReference type="ARBA" id="ARBA00004613"/>
    </source>
</evidence>
<keyword evidence="8" id="KW-0119">Carbohydrate metabolism</keyword>
<dbReference type="GO" id="GO:0008061">
    <property type="term" value="F:chitin binding"/>
    <property type="evidence" value="ECO:0007669"/>
    <property type="project" value="InterPro"/>
</dbReference>
<evidence type="ECO:0000313" key="15">
    <source>
        <dbReference type="EMBL" id="OCF32726.1"/>
    </source>
</evidence>
<keyword evidence="9 11" id="KW-0326">Glycosidase</keyword>
<dbReference type="FunFam" id="3.10.50.10:FF:000005">
    <property type="entry name" value="Endochitinase B1"/>
    <property type="match status" value="1"/>
</dbReference>
<dbReference type="InterPro" id="IPR001223">
    <property type="entry name" value="Glyco_hydro18_cat"/>
</dbReference>
<dbReference type="SUPFAM" id="SSF54556">
    <property type="entry name" value="Chitinase insertion domain"/>
    <property type="match status" value="1"/>
</dbReference>
<dbReference type="Gene3D" id="3.10.50.10">
    <property type="match status" value="1"/>
</dbReference>
<evidence type="ECO:0000256" key="13">
    <source>
        <dbReference type="SAM" id="Phobius"/>
    </source>
</evidence>
<evidence type="ECO:0000256" key="7">
    <source>
        <dbReference type="ARBA" id="ARBA00023024"/>
    </source>
</evidence>
<evidence type="ECO:0000256" key="8">
    <source>
        <dbReference type="ARBA" id="ARBA00023277"/>
    </source>
</evidence>
<dbReference type="SMART" id="SM00636">
    <property type="entry name" value="Glyco_18"/>
    <property type="match status" value="1"/>
</dbReference>
<evidence type="ECO:0000256" key="11">
    <source>
        <dbReference type="RuleBase" id="RU000489"/>
    </source>
</evidence>
<feature type="domain" description="GH18" evidence="14">
    <location>
        <begin position="84"/>
        <end position="446"/>
    </location>
</feature>
<keyword evidence="7" id="KW-0146">Chitin degradation</keyword>
<dbReference type="InterPro" id="IPR001579">
    <property type="entry name" value="Glyco_hydro_18_chit_AS"/>
</dbReference>
<dbReference type="InterPro" id="IPR011583">
    <property type="entry name" value="Chitinase_II/V-like_cat"/>
</dbReference>
<gene>
    <name evidence="15" type="ORF">I316_05647</name>
</gene>
<evidence type="ECO:0000256" key="5">
    <source>
        <dbReference type="ARBA" id="ARBA00022525"/>
    </source>
</evidence>
<reference evidence="16" key="2">
    <citation type="submission" date="2013-12" db="EMBL/GenBank/DDBJ databases">
        <title>Evolution of pathogenesis and genome organization in the Tremellales.</title>
        <authorList>
            <person name="Cuomo C."/>
            <person name="Litvintseva A."/>
            <person name="Heitman J."/>
            <person name="Chen Y."/>
            <person name="Sun S."/>
            <person name="Springer D."/>
            <person name="Dromer F."/>
            <person name="Young S."/>
            <person name="Zeng Q."/>
            <person name="Chapman S."/>
            <person name="Gujja S."/>
            <person name="Saif S."/>
            <person name="Birren B."/>
        </authorList>
    </citation>
    <scope>NUCLEOTIDE SEQUENCE [LARGE SCALE GENOMIC DNA]</scope>
    <source>
        <strain evidence="16">BCC8398</strain>
    </source>
</reference>
<dbReference type="GO" id="GO:0000272">
    <property type="term" value="P:polysaccharide catabolic process"/>
    <property type="evidence" value="ECO:0007669"/>
    <property type="project" value="UniProtKB-KW"/>
</dbReference>
<dbReference type="PANTHER" id="PTHR11177:SF317">
    <property type="entry name" value="CHITINASE 12-RELATED"/>
    <property type="match status" value="1"/>
</dbReference>
<dbReference type="EMBL" id="KV700129">
    <property type="protein sequence ID" value="OCF32726.1"/>
    <property type="molecule type" value="Genomic_DNA"/>
</dbReference>
<evidence type="ECO:0000256" key="4">
    <source>
        <dbReference type="ARBA" id="ARBA00012729"/>
    </source>
</evidence>
<dbReference type="CDD" id="cd06548">
    <property type="entry name" value="GH18_chitinase"/>
    <property type="match status" value="1"/>
</dbReference>
<proteinExistence type="inferred from homology"/>
<evidence type="ECO:0000256" key="3">
    <source>
        <dbReference type="ARBA" id="ARBA00008682"/>
    </source>
</evidence>
<keyword evidence="6 11" id="KW-0378">Hydrolase</keyword>
<dbReference type="SUPFAM" id="SSF51445">
    <property type="entry name" value="(Trans)glycosidases"/>
    <property type="match status" value="1"/>
</dbReference>
<evidence type="ECO:0000259" key="14">
    <source>
        <dbReference type="PROSITE" id="PS51910"/>
    </source>
</evidence>
<dbReference type="OrthoDB" id="76388at2759"/>
<evidence type="ECO:0000313" key="16">
    <source>
        <dbReference type="Proteomes" id="UP000092666"/>
    </source>
</evidence>
<reference evidence="15 16" key="1">
    <citation type="submission" date="2013-07" db="EMBL/GenBank/DDBJ databases">
        <title>The Genome Sequence of Cryptococcus heveanensis BCC8398.</title>
        <authorList>
            <consortium name="The Broad Institute Genome Sequencing Platform"/>
            <person name="Cuomo C."/>
            <person name="Litvintseva A."/>
            <person name="Chen Y."/>
            <person name="Heitman J."/>
            <person name="Sun S."/>
            <person name="Springer D."/>
            <person name="Dromer F."/>
            <person name="Young S.K."/>
            <person name="Zeng Q."/>
            <person name="Gargeya S."/>
            <person name="Fitzgerald M."/>
            <person name="Abouelleil A."/>
            <person name="Alvarado L."/>
            <person name="Berlin A.M."/>
            <person name="Chapman S.B."/>
            <person name="Dewar J."/>
            <person name="Goldberg J."/>
            <person name="Griggs A."/>
            <person name="Gujja S."/>
            <person name="Hansen M."/>
            <person name="Howarth C."/>
            <person name="Imamovic A."/>
            <person name="Larimer J."/>
            <person name="McCowan C."/>
            <person name="Murphy C."/>
            <person name="Pearson M."/>
            <person name="Priest M."/>
            <person name="Roberts A."/>
            <person name="Saif S."/>
            <person name="Shea T."/>
            <person name="Sykes S."/>
            <person name="Wortman J."/>
            <person name="Nusbaum C."/>
            <person name="Birren B."/>
        </authorList>
    </citation>
    <scope>NUCLEOTIDE SEQUENCE [LARGE SCALE GENOMIC DNA]</scope>
    <source>
        <strain evidence="15 16">BCC8398</strain>
    </source>
</reference>
<evidence type="ECO:0000256" key="10">
    <source>
        <dbReference type="ARBA" id="ARBA00023326"/>
    </source>
</evidence>
<name>A0A1B9GNZ5_9TREE</name>
<feature type="transmembrane region" description="Helical" evidence="13">
    <location>
        <begin position="40"/>
        <end position="60"/>
    </location>
</feature>
<comment type="subcellular location">
    <subcellularLocation>
        <location evidence="2">Secreted</location>
    </subcellularLocation>
</comment>
<dbReference type="Pfam" id="PF00704">
    <property type="entry name" value="Glyco_hydro_18"/>
    <property type="match status" value="1"/>
</dbReference>
<dbReference type="FunFam" id="3.20.20.80:FF:000075">
    <property type="entry name" value="Sporulation-specific chitinase"/>
    <property type="match status" value="1"/>
</dbReference>